<evidence type="ECO:0008006" key="3">
    <source>
        <dbReference type="Google" id="ProtNLM"/>
    </source>
</evidence>
<gene>
    <name evidence="1" type="ORF">LG52_13</name>
</gene>
<protein>
    <recommendedName>
        <fullName evidence="3">Minor tail protein</fullName>
    </recommendedName>
</protein>
<reference evidence="1 2" key="1">
    <citation type="submission" date="2015-01" db="EMBL/GenBank/DDBJ databases">
        <authorList>
            <person name="Filippidou S."/>
            <person name="Jeanneret N."/>
            <person name="Russel-Delif L."/>
            <person name="Junier T."/>
            <person name="Wunderlin T."/>
            <person name="Molina V."/>
            <person name="Johnson S.L."/>
            <person name="Davenport K.W."/>
            <person name="Chain P.S."/>
            <person name="Dorador C."/>
            <person name="Junier P."/>
        </authorList>
    </citation>
    <scope>NUCLEOTIDE SEQUENCE [LARGE SCALE GENOMIC DNA]</scope>
    <source>
        <strain evidence="1 2">Et7/4</strain>
    </source>
</reference>
<dbReference type="EMBL" id="JYBP01000003">
    <property type="protein sequence ID" value="KJE26789.1"/>
    <property type="molecule type" value="Genomic_DNA"/>
</dbReference>
<name>A0A0D8BS40_GEOKU</name>
<accession>A0A0D8BS40</accession>
<evidence type="ECO:0000313" key="1">
    <source>
        <dbReference type="EMBL" id="KJE26789.1"/>
    </source>
</evidence>
<comment type="caution">
    <text evidence="1">The sequence shown here is derived from an EMBL/GenBank/DDBJ whole genome shotgun (WGS) entry which is preliminary data.</text>
</comment>
<dbReference type="AlphaFoldDB" id="A0A0D8BS40"/>
<organism evidence="1 2">
    <name type="scientific">Geobacillus kaustophilus</name>
    <dbReference type="NCBI Taxonomy" id="1462"/>
    <lineage>
        <taxon>Bacteria</taxon>
        <taxon>Bacillati</taxon>
        <taxon>Bacillota</taxon>
        <taxon>Bacilli</taxon>
        <taxon>Bacillales</taxon>
        <taxon>Anoxybacillaceae</taxon>
        <taxon>Geobacillus</taxon>
        <taxon>Geobacillus thermoleovorans group</taxon>
    </lineage>
</organism>
<dbReference type="PATRIC" id="fig|1462.6.peg.119"/>
<dbReference type="Proteomes" id="UP000032522">
    <property type="component" value="Unassembled WGS sequence"/>
</dbReference>
<dbReference type="RefSeq" id="WP_197074533.1">
    <property type="nucleotide sequence ID" value="NZ_JYBP01000003.1"/>
</dbReference>
<evidence type="ECO:0000313" key="2">
    <source>
        <dbReference type="Proteomes" id="UP000032522"/>
    </source>
</evidence>
<sequence>MQTIERGGYTREQILDVLHAKSNTRKVRFRYDLLDKNENYIKTLDCVLEGEVEMSAFSTIKRTAKFKIKENYIPEHIERATSQVKSYSESTFTSGTHSGTVATGSSPFDGGSWVRITTPNINLLTTNESTFGTTTWTSGQPHPDWNTWGAGRGTWNYTTDSLGGMAQYITRTATSSLGIDLKRRNISVTAGERLYLSFFFKPVNDPNGNFAVPSYCYIMHNDGQGNLWIGDTNHNGGYTITDLGDGWYRFDGAVNADRTDTVGVLIAWHTSTGTNGAVIIDNVYFGKTAPTWSAQWVSGVIDISDSRNTKVVDSRVNFQVQTPSYATAKLESRVSTDGGATWGAWTSEVNGAQLSSLPYGTDLTNAQIQFRFTFTRRNITDYVGADNLSFTIDGEHDVIVPETTEINYLSDRIQPYMEIQMPDGNWIDFPLGIFLLSTPTKRDENNGVYREIEAYDGLIILNDDKFTSRYYIPAGKKYTDAVIEILISAGISKFNITDSSKTLSAPIEFPIGTSKLEAINSLLEAINYTQIWVDARGYFTASPYISPSEKAVDYEYLDDELSVIYNGIEEELDFFGVPNVWVVTQSNPEKTPLVSTKINDNPDSPTSTVNVRRNIVDFREVDDIADQATLDAYTERIAFEASQVFGRLRFKTALMPFHEYMDVLRVKYDPLKIDDKFSEVGWKMTLRAGGEMEHEVRKVVSI</sequence>
<proteinExistence type="predicted"/>